<dbReference type="Proteomes" id="UP000324748">
    <property type="component" value="Unassembled WGS sequence"/>
</dbReference>
<sequence length="496" mass="54656">MSSNKVDLKNIQGDIIIGLQKRVEAFWFCTLKSESNSVEGFRRNLKDSLLPLITTTQDVLDTQKKINDHKRNKRSEGGNDLLPITQVNLGFSFAGLKKLGLKLEEIPTGGDGVFSKGQKVDAVDNLGDPVDPKTKKLKTWSKDFLHEANSIDFVILITAPDCKLLDQKLDQLRKNLSGFLASSFVRKGNVRPGNEVGHEHFGFLDGISTPTIENINAQPGDKKSGIVKPDVVLLGQPASGGNTNNLDPKQAWIKDGSFMAFRELQQLVPEFQSFCDESAKKLQNPNVSGDFIGARIVGRWKSGAPLTLTPVQDKPELNRAQDFDYSDELKQERCPYAAHIRKTNPRNGIAGADPNTAVLPHLMIRNGIPYGPELTEEEKKTKKTKENRGLLFVSYQSQIESGFQFVQKLWCNNTDFPAKTPAKVTPGFDLLIGQTADEKPRVAQNINPLGIAGTTDPNNIVTAPAHFIVPLGGEYFLMPSIKAINEKLGLSSRSDL</sequence>
<comment type="similarity">
    <text evidence="8">Belongs to the DyP-type peroxidase family.</text>
</comment>
<evidence type="ECO:0000313" key="12">
    <source>
        <dbReference type="EMBL" id="KAA1091533.1"/>
    </source>
</evidence>
<dbReference type="PROSITE" id="PS51404">
    <property type="entry name" value="DYP_PEROXIDASE"/>
    <property type="match status" value="1"/>
</dbReference>
<evidence type="ECO:0000256" key="8">
    <source>
        <dbReference type="ARBA" id="ARBA00025737"/>
    </source>
</evidence>
<evidence type="ECO:0000256" key="4">
    <source>
        <dbReference type="ARBA" id="ARBA00022723"/>
    </source>
</evidence>
<keyword evidence="4" id="KW-0479">Metal-binding</keyword>
<comment type="cofactor">
    <cofactor evidence="1">
        <name>heme b</name>
        <dbReference type="ChEBI" id="CHEBI:60344"/>
    </cofactor>
</comment>
<accession>A0A5B0NRI1</accession>
<dbReference type="AlphaFoldDB" id="A0A5B0NRI1"/>
<keyword evidence="2" id="KW-0575">Peroxidase</keyword>
<dbReference type="InterPro" id="IPR006314">
    <property type="entry name" value="Dyp_peroxidase"/>
</dbReference>
<feature type="domain" description="DyP dimeric alpha+beta barrel" evidence="10">
    <location>
        <begin position="10"/>
        <end position="192"/>
    </location>
</feature>
<dbReference type="GO" id="GO:0004601">
    <property type="term" value="F:peroxidase activity"/>
    <property type="evidence" value="ECO:0007669"/>
    <property type="project" value="UniProtKB-KW"/>
</dbReference>
<keyword evidence="3" id="KW-0349">Heme</keyword>
<dbReference type="GO" id="GO:0005829">
    <property type="term" value="C:cytosol"/>
    <property type="evidence" value="ECO:0007669"/>
    <property type="project" value="TreeGrafter"/>
</dbReference>
<organism evidence="12 13">
    <name type="scientific">Puccinia graminis f. sp. tritici</name>
    <dbReference type="NCBI Taxonomy" id="56615"/>
    <lineage>
        <taxon>Eukaryota</taxon>
        <taxon>Fungi</taxon>
        <taxon>Dikarya</taxon>
        <taxon>Basidiomycota</taxon>
        <taxon>Pucciniomycotina</taxon>
        <taxon>Pucciniomycetes</taxon>
        <taxon>Pucciniales</taxon>
        <taxon>Pucciniaceae</taxon>
        <taxon>Puccinia</taxon>
    </lineage>
</organism>
<feature type="domain" description="Dyp-type peroxidase C-terminal" evidence="9">
    <location>
        <begin position="296"/>
        <end position="412"/>
    </location>
</feature>
<dbReference type="GO" id="GO:0046872">
    <property type="term" value="F:metal ion binding"/>
    <property type="evidence" value="ECO:0007669"/>
    <property type="project" value="UniProtKB-KW"/>
</dbReference>
<evidence type="ECO:0000259" key="10">
    <source>
        <dbReference type="Pfam" id="PF21105"/>
    </source>
</evidence>
<keyword evidence="6" id="KW-0560">Oxidoreductase</keyword>
<evidence type="ECO:0008006" key="15">
    <source>
        <dbReference type="Google" id="ProtNLM"/>
    </source>
</evidence>
<dbReference type="PANTHER" id="PTHR30521:SF4">
    <property type="entry name" value="DEFERROCHELATASE"/>
    <property type="match status" value="1"/>
</dbReference>
<dbReference type="Pfam" id="PF20628">
    <property type="entry name" value="Dyp_perox_C"/>
    <property type="match status" value="1"/>
</dbReference>
<dbReference type="PANTHER" id="PTHR30521">
    <property type="entry name" value="DEFERROCHELATASE/PEROXIDASE"/>
    <property type="match status" value="1"/>
</dbReference>
<evidence type="ECO:0000313" key="13">
    <source>
        <dbReference type="Proteomes" id="UP000324748"/>
    </source>
</evidence>
<dbReference type="NCBIfam" id="TIGR01413">
    <property type="entry name" value="Dyp_perox_fam"/>
    <property type="match status" value="1"/>
</dbReference>
<dbReference type="InterPro" id="IPR049509">
    <property type="entry name" value="DyP_N"/>
</dbReference>
<name>A0A5B0NRI1_PUCGR</name>
<evidence type="ECO:0000256" key="6">
    <source>
        <dbReference type="ARBA" id="ARBA00023002"/>
    </source>
</evidence>
<keyword evidence="13" id="KW-1185">Reference proteome</keyword>
<protein>
    <recommendedName>
        <fullName evidence="15">Dyp-type peroxidase</fullName>
    </recommendedName>
</protein>
<dbReference type="EMBL" id="VSWC01000092">
    <property type="protein sequence ID" value="KAA1091533.1"/>
    <property type="molecule type" value="Genomic_DNA"/>
</dbReference>
<dbReference type="InterPro" id="IPR048328">
    <property type="entry name" value="Dyp_perox_C"/>
</dbReference>
<dbReference type="Pfam" id="PF21105">
    <property type="entry name" value="DyP_N"/>
    <property type="match status" value="1"/>
</dbReference>
<evidence type="ECO:0000256" key="7">
    <source>
        <dbReference type="ARBA" id="ARBA00023004"/>
    </source>
</evidence>
<evidence type="ECO:0000256" key="2">
    <source>
        <dbReference type="ARBA" id="ARBA00022559"/>
    </source>
</evidence>
<dbReference type="EMBL" id="VDEP01000471">
    <property type="protein sequence ID" value="KAA1076163.1"/>
    <property type="molecule type" value="Genomic_DNA"/>
</dbReference>
<dbReference type="InterPro" id="IPR011008">
    <property type="entry name" value="Dimeric_a/b-barrel"/>
</dbReference>
<evidence type="ECO:0000313" key="11">
    <source>
        <dbReference type="EMBL" id="KAA1076163.1"/>
    </source>
</evidence>
<evidence type="ECO:0000259" key="9">
    <source>
        <dbReference type="Pfam" id="PF20628"/>
    </source>
</evidence>
<gene>
    <name evidence="12" type="ORF">PGT21_035309</name>
    <name evidence="11" type="ORF">PGTUg99_036618</name>
</gene>
<evidence type="ECO:0000256" key="5">
    <source>
        <dbReference type="ARBA" id="ARBA00022729"/>
    </source>
</evidence>
<dbReference type="GO" id="GO:0020037">
    <property type="term" value="F:heme binding"/>
    <property type="evidence" value="ECO:0007669"/>
    <property type="project" value="InterPro"/>
</dbReference>
<keyword evidence="7" id="KW-0408">Iron</keyword>
<evidence type="ECO:0000313" key="14">
    <source>
        <dbReference type="Proteomes" id="UP000325313"/>
    </source>
</evidence>
<reference evidence="13 14" key="1">
    <citation type="submission" date="2019-05" db="EMBL/GenBank/DDBJ databases">
        <title>Emergence of the Ug99 lineage of the wheat stem rust pathogen through somatic hybridization.</title>
        <authorList>
            <person name="Li F."/>
            <person name="Upadhyaya N.M."/>
            <person name="Sperschneider J."/>
            <person name="Matny O."/>
            <person name="Nguyen-Phuc H."/>
            <person name="Mago R."/>
            <person name="Raley C."/>
            <person name="Miller M.E."/>
            <person name="Silverstein K.A.T."/>
            <person name="Henningsen E."/>
            <person name="Hirsch C.D."/>
            <person name="Visser B."/>
            <person name="Pretorius Z.A."/>
            <person name="Steffenson B.J."/>
            <person name="Schwessinger B."/>
            <person name="Dodds P.N."/>
            <person name="Figueroa M."/>
        </authorList>
    </citation>
    <scope>NUCLEOTIDE SEQUENCE [LARGE SCALE GENOMIC DNA]</scope>
    <source>
        <strain evidence="12">21-0</strain>
        <strain evidence="11 14">Ug99</strain>
    </source>
</reference>
<dbReference type="SUPFAM" id="SSF54909">
    <property type="entry name" value="Dimeric alpha+beta barrel"/>
    <property type="match status" value="1"/>
</dbReference>
<dbReference type="Proteomes" id="UP000325313">
    <property type="component" value="Unassembled WGS sequence"/>
</dbReference>
<dbReference type="OrthoDB" id="3207336at2759"/>
<evidence type="ECO:0000256" key="3">
    <source>
        <dbReference type="ARBA" id="ARBA00022617"/>
    </source>
</evidence>
<proteinExistence type="inferred from homology"/>
<keyword evidence="5" id="KW-0732">Signal</keyword>
<comment type="caution">
    <text evidence="12">The sequence shown here is derived from an EMBL/GenBank/DDBJ whole genome shotgun (WGS) entry which is preliminary data.</text>
</comment>
<evidence type="ECO:0000256" key="1">
    <source>
        <dbReference type="ARBA" id="ARBA00001970"/>
    </source>
</evidence>